<gene>
    <name evidence="7" type="ORF">DOTSEDRAFT_164388</name>
</gene>
<feature type="transmembrane region" description="Helical" evidence="6">
    <location>
        <begin position="426"/>
        <end position="448"/>
    </location>
</feature>
<evidence type="ECO:0000256" key="6">
    <source>
        <dbReference type="SAM" id="Phobius"/>
    </source>
</evidence>
<keyword evidence="5 6" id="KW-0472">Membrane</keyword>
<proteinExistence type="predicted"/>
<dbReference type="GO" id="GO:0022857">
    <property type="term" value="F:transmembrane transporter activity"/>
    <property type="evidence" value="ECO:0007669"/>
    <property type="project" value="InterPro"/>
</dbReference>
<reference evidence="7 8" key="2">
    <citation type="journal article" date="2012" name="PLoS Pathog.">
        <title>Diverse lifestyles and strategies of plant pathogenesis encoded in the genomes of eighteen Dothideomycetes fungi.</title>
        <authorList>
            <person name="Ohm R.A."/>
            <person name="Feau N."/>
            <person name="Henrissat B."/>
            <person name="Schoch C.L."/>
            <person name="Horwitz B.A."/>
            <person name="Barry K.W."/>
            <person name="Condon B.J."/>
            <person name="Copeland A.C."/>
            <person name="Dhillon B."/>
            <person name="Glaser F."/>
            <person name="Hesse C.N."/>
            <person name="Kosti I."/>
            <person name="LaButti K."/>
            <person name="Lindquist E.A."/>
            <person name="Lucas S."/>
            <person name="Salamov A.A."/>
            <person name="Bradshaw R.E."/>
            <person name="Ciuffetti L."/>
            <person name="Hamelin R.C."/>
            <person name="Kema G.H.J."/>
            <person name="Lawrence C."/>
            <person name="Scott J.A."/>
            <person name="Spatafora J.W."/>
            <person name="Turgeon B.G."/>
            <person name="de Wit P.J.G.M."/>
            <person name="Zhong S."/>
            <person name="Goodwin S.B."/>
            <person name="Grigoriev I.V."/>
        </authorList>
    </citation>
    <scope>NUCLEOTIDE SEQUENCE [LARGE SCALE GENOMIC DNA]</scope>
    <source>
        <strain evidence="8">NZE10 / CBS 128990</strain>
    </source>
</reference>
<dbReference type="FunFam" id="1.20.1250.20:FF:000106">
    <property type="entry name" value="MFS transporter, putative"/>
    <property type="match status" value="1"/>
</dbReference>
<protein>
    <recommendedName>
        <fullName evidence="9">Major facilitator superfamily (MFS) profile domain-containing protein</fullName>
    </recommendedName>
</protein>
<comment type="subcellular location">
    <subcellularLocation>
        <location evidence="1">Membrane</location>
        <topology evidence="1">Multi-pass membrane protein</topology>
    </subcellularLocation>
</comment>
<feature type="transmembrane region" description="Helical" evidence="6">
    <location>
        <begin position="222"/>
        <end position="243"/>
    </location>
</feature>
<evidence type="ECO:0008006" key="9">
    <source>
        <dbReference type="Google" id="ProtNLM"/>
    </source>
</evidence>
<sequence>MGALSKISSSLDRVQGDLKAFPEAAITEPSFFQRTGGKTFESVSLSSYHKPIESYEGYHRYDPEFHWEEREERRVVRRIDYRICSWVCFMFFALQLDRGNISQALSDNMLDDLGVSTNDYNTGQTIFYLCFLFAELPSQLISKKIGPDNWIPIQMVSWSLVASMQAFLSGRSSFWACRALLGLIALASPLLLQEIEGGFIPDNILYLSYFYTGKELPRRLSLFWVAFQSTSIVSAFLAFGILHMRGINGMAGWRWLFALEGTLTGIIGIVSYFYLPPSPTQTASRFRGQNGWFTEREEKIMVNRVLRDDSSKGDMHNRQGLTPRMFWQCLKDYHMWPIYLIGLTWMIPATPMTNYLTLQLKSVGFGTFETNLLTIPAYVIFIINLLFFTWLSEKLNERFLLATISQWWALPLIIALEVLPAERSPWVAWILSVLVFAMPYFHAVLVAITSRNAGSVRTRTVASAIYNMAVQASSIIGSNIYRTDDKPTYYTGNKVLIGIICYNIVLFVGAKVFYVSVNKRRDAAWSAMSKAEKEHYCATTKDQGNKRLDFRFAH</sequence>
<dbReference type="eggNOG" id="KOG2533">
    <property type="taxonomic scope" value="Eukaryota"/>
</dbReference>
<keyword evidence="3 6" id="KW-0812">Transmembrane</keyword>
<organism evidence="7 8">
    <name type="scientific">Dothistroma septosporum (strain NZE10 / CBS 128990)</name>
    <name type="common">Red band needle blight fungus</name>
    <name type="synonym">Mycosphaerella pini</name>
    <dbReference type="NCBI Taxonomy" id="675120"/>
    <lineage>
        <taxon>Eukaryota</taxon>
        <taxon>Fungi</taxon>
        <taxon>Dikarya</taxon>
        <taxon>Ascomycota</taxon>
        <taxon>Pezizomycotina</taxon>
        <taxon>Dothideomycetes</taxon>
        <taxon>Dothideomycetidae</taxon>
        <taxon>Mycosphaerellales</taxon>
        <taxon>Mycosphaerellaceae</taxon>
        <taxon>Dothistroma</taxon>
    </lineage>
</organism>
<dbReference type="PANTHER" id="PTHR43791">
    <property type="entry name" value="PERMEASE-RELATED"/>
    <property type="match status" value="1"/>
</dbReference>
<feature type="transmembrane region" description="Helical" evidence="6">
    <location>
        <begin position="399"/>
        <end position="420"/>
    </location>
</feature>
<dbReference type="GO" id="GO:0016020">
    <property type="term" value="C:membrane"/>
    <property type="evidence" value="ECO:0007669"/>
    <property type="project" value="UniProtKB-SubCell"/>
</dbReference>
<name>N1Q231_DOTSN</name>
<keyword evidence="4 6" id="KW-1133">Transmembrane helix</keyword>
<feature type="transmembrane region" description="Helical" evidence="6">
    <location>
        <begin position="333"/>
        <end position="352"/>
    </location>
</feature>
<accession>N1Q231</accession>
<evidence type="ECO:0000313" key="7">
    <source>
        <dbReference type="EMBL" id="EME49742.1"/>
    </source>
</evidence>
<feature type="transmembrane region" description="Helical" evidence="6">
    <location>
        <begin position="255"/>
        <end position="275"/>
    </location>
</feature>
<dbReference type="FunFam" id="1.20.1250.20:FF:000247">
    <property type="entry name" value="MFS general substrate transporter"/>
    <property type="match status" value="1"/>
</dbReference>
<dbReference type="InterPro" id="IPR036259">
    <property type="entry name" value="MFS_trans_sf"/>
</dbReference>
<reference evidence="8" key="1">
    <citation type="journal article" date="2012" name="PLoS Genet.">
        <title>The genomes of the fungal plant pathogens Cladosporium fulvum and Dothistroma septosporum reveal adaptation to different hosts and lifestyles but also signatures of common ancestry.</title>
        <authorList>
            <person name="de Wit P.J.G.M."/>
            <person name="van der Burgt A."/>
            <person name="Oekmen B."/>
            <person name="Stergiopoulos I."/>
            <person name="Abd-Elsalam K.A."/>
            <person name="Aerts A.L."/>
            <person name="Bahkali A.H."/>
            <person name="Beenen H.G."/>
            <person name="Chettri P."/>
            <person name="Cox M.P."/>
            <person name="Datema E."/>
            <person name="de Vries R.P."/>
            <person name="Dhillon B."/>
            <person name="Ganley A.R."/>
            <person name="Griffiths S.A."/>
            <person name="Guo Y."/>
            <person name="Hamelin R.C."/>
            <person name="Henrissat B."/>
            <person name="Kabir M.S."/>
            <person name="Jashni M.K."/>
            <person name="Kema G."/>
            <person name="Klaubauf S."/>
            <person name="Lapidus A."/>
            <person name="Levasseur A."/>
            <person name="Lindquist E."/>
            <person name="Mehrabi R."/>
            <person name="Ohm R.A."/>
            <person name="Owen T.J."/>
            <person name="Salamov A."/>
            <person name="Schwelm A."/>
            <person name="Schijlen E."/>
            <person name="Sun H."/>
            <person name="van den Burg H.A."/>
            <person name="van Ham R.C.H.J."/>
            <person name="Zhang S."/>
            <person name="Goodwin S.B."/>
            <person name="Grigoriev I.V."/>
            <person name="Collemare J."/>
            <person name="Bradshaw R.E."/>
        </authorList>
    </citation>
    <scope>NUCLEOTIDE SEQUENCE [LARGE SCALE GENOMIC DNA]</scope>
    <source>
        <strain evidence="8">NZE10 / CBS 128990</strain>
    </source>
</reference>
<dbReference type="AlphaFoldDB" id="N1Q231"/>
<evidence type="ECO:0000256" key="4">
    <source>
        <dbReference type="ARBA" id="ARBA00022989"/>
    </source>
</evidence>
<evidence type="ECO:0000256" key="5">
    <source>
        <dbReference type="ARBA" id="ARBA00023136"/>
    </source>
</evidence>
<dbReference type="Proteomes" id="UP000016933">
    <property type="component" value="Unassembled WGS sequence"/>
</dbReference>
<dbReference type="PANTHER" id="PTHR43791:SF104">
    <property type="entry name" value="MAJOR FACILITATOR SUPERFAMILY (MFS) PROFILE DOMAIN-CONTAINING PROTEIN-RELATED"/>
    <property type="match status" value="1"/>
</dbReference>
<evidence type="ECO:0000313" key="8">
    <source>
        <dbReference type="Proteomes" id="UP000016933"/>
    </source>
</evidence>
<dbReference type="Pfam" id="PF07690">
    <property type="entry name" value="MFS_1"/>
    <property type="match status" value="1"/>
</dbReference>
<dbReference type="Gene3D" id="1.20.1250.20">
    <property type="entry name" value="MFS general substrate transporter like domains"/>
    <property type="match status" value="2"/>
</dbReference>
<feature type="transmembrane region" description="Helical" evidence="6">
    <location>
        <begin position="460"/>
        <end position="481"/>
    </location>
</feature>
<dbReference type="SUPFAM" id="SSF103473">
    <property type="entry name" value="MFS general substrate transporter"/>
    <property type="match status" value="1"/>
</dbReference>
<dbReference type="EMBL" id="KB446535">
    <property type="protein sequence ID" value="EME49742.1"/>
    <property type="molecule type" value="Genomic_DNA"/>
</dbReference>
<keyword evidence="2" id="KW-0813">Transport</keyword>
<feature type="transmembrane region" description="Helical" evidence="6">
    <location>
        <begin position="493"/>
        <end position="514"/>
    </location>
</feature>
<dbReference type="InterPro" id="IPR011701">
    <property type="entry name" value="MFS"/>
</dbReference>
<feature type="transmembrane region" description="Helical" evidence="6">
    <location>
        <begin position="372"/>
        <end position="392"/>
    </location>
</feature>
<dbReference type="OMA" id="LKDYDMW"/>
<evidence type="ECO:0000256" key="1">
    <source>
        <dbReference type="ARBA" id="ARBA00004141"/>
    </source>
</evidence>
<dbReference type="OrthoDB" id="1935484at2759"/>
<dbReference type="HOGENOM" id="CLU_001265_2_0_1"/>
<evidence type="ECO:0000256" key="3">
    <source>
        <dbReference type="ARBA" id="ARBA00022692"/>
    </source>
</evidence>
<keyword evidence="8" id="KW-1185">Reference proteome</keyword>
<evidence type="ECO:0000256" key="2">
    <source>
        <dbReference type="ARBA" id="ARBA00022448"/>
    </source>
</evidence>